<feature type="transmembrane region" description="Helical" evidence="1">
    <location>
        <begin position="196"/>
        <end position="220"/>
    </location>
</feature>
<keyword evidence="1" id="KW-0472">Membrane</keyword>
<feature type="transmembrane region" description="Helical" evidence="1">
    <location>
        <begin position="127"/>
        <end position="149"/>
    </location>
</feature>
<dbReference type="Proteomes" id="UP000220106">
    <property type="component" value="Unassembled WGS sequence"/>
</dbReference>
<dbReference type="RefSeq" id="WP_098174537.1">
    <property type="nucleotide sequence ID" value="NZ_NUEQ01000004.1"/>
</dbReference>
<name>A0AAX0S6X0_9BACI</name>
<evidence type="ECO:0000256" key="1">
    <source>
        <dbReference type="SAM" id="Phobius"/>
    </source>
</evidence>
<proteinExistence type="predicted"/>
<sequence length="221" mass="24950">MYKSEKTYLSLKIYKEDLLELENLLLQKFSEGIDRKNISLRTPNRNLSHETMQEILNHSQTVTKIDTLNISISKFAEDYSTIKSIRIYITKSSFSVVIEALDEIWVNGMAQFIKDFIKKRKSIVSKLSNYIPFLAGGLIGGNVTILAYAAKNNDINFIIVGAILLILGLFLSNPFLIRKIIPIVRLSLNSKKKMDILGISTVVGTIFGILSFIVSVIALWM</sequence>
<comment type="caution">
    <text evidence="2">The sequence shown here is derived from an EMBL/GenBank/DDBJ whole genome shotgun (WGS) entry which is preliminary data.</text>
</comment>
<gene>
    <name evidence="2" type="ORF">CN689_00980</name>
</gene>
<reference evidence="2 3" key="1">
    <citation type="submission" date="2017-09" db="EMBL/GenBank/DDBJ databases">
        <title>Large-scale bioinformatics analysis of Bacillus genomes uncovers conserved roles of natural products in bacterial physiology.</title>
        <authorList>
            <consortium name="Agbiome Team Llc"/>
            <person name="Bleich R.M."/>
            <person name="Kirk G.J."/>
            <person name="Santa Maria K.C."/>
            <person name="Allen S.E."/>
            <person name="Farag S."/>
            <person name="Shank E.A."/>
            <person name="Bowers A."/>
        </authorList>
    </citation>
    <scope>NUCLEOTIDE SEQUENCE [LARGE SCALE GENOMIC DNA]</scope>
    <source>
        <strain evidence="2 3">AFS003229</strain>
    </source>
</reference>
<evidence type="ECO:0000313" key="3">
    <source>
        <dbReference type="Proteomes" id="UP000220106"/>
    </source>
</evidence>
<accession>A0AAX0S6X0</accession>
<keyword evidence="1" id="KW-1133">Transmembrane helix</keyword>
<keyword evidence="1" id="KW-0812">Transmembrane</keyword>
<evidence type="ECO:0000313" key="2">
    <source>
        <dbReference type="EMBL" id="PEJ37506.1"/>
    </source>
</evidence>
<protein>
    <submittedName>
        <fullName evidence="2">Uncharacterized protein</fullName>
    </submittedName>
</protein>
<organism evidence="2 3">
    <name type="scientific">Peribacillus butanolivorans</name>
    <dbReference type="NCBI Taxonomy" id="421767"/>
    <lineage>
        <taxon>Bacteria</taxon>
        <taxon>Bacillati</taxon>
        <taxon>Bacillota</taxon>
        <taxon>Bacilli</taxon>
        <taxon>Bacillales</taxon>
        <taxon>Bacillaceae</taxon>
        <taxon>Peribacillus</taxon>
    </lineage>
</organism>
<dbReference type="AlphaFoldDB" id="A0AAX0S6X0"/>
<dbReference type="EMBL" id="NUEQ01000004">
    <property type="protein sequence ID" value="PEJ37506.1"/>
    <property type="molecule type" value="Genomic_DNA"/>
</dbReference>
<feature type="transmembrane region" description="Helical" evidence="1">
    <location>
        <begin position="155"/>
        <end position="176"/>
    </location>
</feature>